<proteinExistence type="predicted"/>
<organism evidence="1 2">
    <name type="scientific">Hyaloscypha bicolor E</name>
    <dbReference type="NCBI Taxonomy" id="1095630"/>
    <lineage>
        <taxon>Eukaryota</taxon>
        <taxon>Fungi</taxon>
        <taxon>Dikarya</taxon>
        <taxon>Ascomycota</taxon>
        <taxon>Pezizomycotina</taxon>
        <taxon>Leotiomycetes</taxon>
        <taxon>Helotiales</taxon>
        <taxon>Hyaloscyphaceae</taxon>
        <taxon>Hyaloscypha</taxon>
        <taxon>Hyaloscypha bicolor</taxon>
    </lineage>
</organism>
<keyword evidence="2" id="KW-1185">Reference proteome</keyword>
<evidence type="ECO:0000313" key="2">
    <source>
        <dbReference type="Proteomes" id="UP000235371"/>
    </source>
</evidence>
<accession>A0A2J6SWC6</accession>
<dbReference type="RefSeq" id="XP_024731960.1">
    <property type="nucleotide sequence ID" value="XM_024881137.1"/>
</dbReference>
<protein>
    <recommendedName>
        <fullName evidence="3">Cytochrome P450</fullName>
    </recommendedName>
</protein>
<evidence type="ECO:0008006" key="3">
    <source>
        <dbReference type="Google" id="ProtNLM"/>
    </source>
</evidence>
<reference evidence="1 2" key="1">
    <citation type="submission" date="2016-04" db="EMBL/GenBank/DDBJ databases">
        <title>A degradative enzymes factory behind the ericoid mycorrhizal symbiosis.</title>
        <authorList>
            <consortium name="DOE Joint Genome Institute"/>
            <person name="Martino E."/>
            <person name="Morin E."/>
            <person name="Grelet G."/>
            <person name="Kuo A."/>
            <person name="Kohler A."/>
            <person name="Daghino S."/>
            <person name="Barry K."/>
            <person name="Choi C."/>
            <person name="Cichocki N."/>
            <person name="Clum A."/>
            <person name="Copeland A."/>
            <person name="Hainaut M."/>
            <person name="Haridas S."/>
            <person name="Labutti K."/>
            <person name="Lindquist E."/>
            <person name="Lipzen A."/>
            <person name="Khouja H.-R."/>
            <person name="Murat C."/>
            <person name="Ohm R."/>
            <person name="Olson A."/>
            <person name="Spatafora J."/>
            <person name="Veneault-Fourrey C."/>
            <person name="Henrissat B."/>
            <person name="Grigoriev I."/>
            <person name="Martin F."/>
            <person name="Perotto S."/>
        </authorList>
    </citation>
    <scope>NUCLEOTIDE SEQUENCE [LARGE SCALE GENOMIC DNA]</scope>
    <source>
        <strain evidence="1 2">E</strain>
    </source>
</reference>
<gene>
    <name evidence="1" type="ORF">K444DRAFT_617494</name>
</gene>
<dbReference type="EMBL" id="KZ613856">
    <property type="protein sequence ID" value="PMD55056.1"/>
    <property type="molecule type" value="Genomic_DNA"/>
</dbReference>
<dbReference type="Proteomes" id="UP000235371">
    <property type="component" value="Unassembled WGS sequence"/>
</dbReference>
<dbReference type="AlphaFoldDB" id="A0A2J6SWC6"/>
<dbReference type="GeneID" id="36589214"/>
<name>A0A2J6SWC6_9HELO</name>
<evidence type="ECO:0000313" key="1">
    <source>
        <dbReference type="EMBL" id="PMD55056.1"/>
    </source>
</evidence>
<dbReference type="InParanoid" id="A0A2J6SWC6"/>
<sequence length="73" mass="8132">MPDDTRDLEIYRSLPVWGDKAPCKVSLSLSIEGVLYLAAFGRGSRNCLDSNFEISMLYLAIAMIAARYEISTI</sequence>